<proteinExistence type="predicted"/>
<evidence type="ECO:0000259" key="3">
    <source>
        <dbReference type="Pfam" id="PF04909"/>
    </source>
</evidence>
<dbReference type="Gene3D" id="3.20.20.140">
    <property type="entry name" value="Metal-dependent hydrolases"/>
    <property type="match status" value="2"/>
</dbReference>
<dbReference type="PANTHER" id="PTHR21240:SF28">
    <property type="entry name" value="ISO-OROTATE DECARBOXYLASE (EUROFUNG)"/>
    <property type="match status" value="1"/>
</dbReference>
<evidence type="ECO:0000313" key="4">
    <source>
        <dbReference type="EMBL" id="OOK72398.1"/>
    </source>
</evidence>
<feature type="domain" description="Amidohydrolase-related" evidence="3">
    <location>
        <begin position="201"/>
        <end position="383"/>
    </location>
</feature>
<evidence type="ECO:0000256" key="2">
    <source>
        <dbReference type="SAM" id="MobiDB-lite"/>
    </source>
</evidence>
<keyword evidence="1" id="KW-0456">Lyase</keyword>
<dbReference type="AlphaFoldDB" id="A0A1V3X041"/>
<protein>
    <submittedName>
        <fullName evidence="4">Amidohydrolase family protein</fullName>
    </submittedName>
</protein>
<dbReference type="SUPFAM" id="SSF51556">
    <property type="entry name" value="Metallo-dependent hydrolases"/>
    <property type="match status" value="1"/>
</dbReference>
<feature type="compositionally biased region" description="Low complexity" evidence="2">
    <location>
        <begin position="152"/>
        <end position="169"/>
    </location>
</feature>
<evidence type="ECO:0000256" key="1">
    <source>
        <dbReference type="ARBA" id="ARBA00023239"/>
    </source>
</evidence>
<comment type="caution">
    <text evidence="4">The sequence shown here is derived from an EMBL/GenBank/DDBJ whole genome shotgun (WGS) entry which is preliminary data.</text>
</comment>
<dbReference type="Pfam" id="PF04909">
    <property type="entry name" value="Amidohydro_2"/>
    <property type="match status" value="1"/>
</dbReference>
<dbReference type="GO" id="GO:0016831">
    <property type="term" value="F:carboxy-lyase activity"/>
    <property type="evidence" value="ECO:0007669"/>
    <property type="project" value="InterPro"/>
</dbReference>
<dbReference type="InterPro" id="IPR032466">
    <property type="entry name" value="Metal_Hydrolase"/>
</dbReference>
<dbReference type="GO" id="GO:0019748">
    <property type="term" value="P:secondary metabolic process"/>
    <property type="evidence" value="ECO:0007669"/>
    <property type="project" value="TreeGrafter"/>
</dbReference>
<dbReference type="GO" id="GO:0005737">
    <property type="term" value="C:cytoplasm"/>
    <property type="evidence" value="ECO:0007669"/>
    <property type="project" value="TreeGrafter"/>
</dbReference>
<feature type="region of interest" description="Disordered" evidence="2">
    <location>
        <begin position="144"/>
        <end position="197"/>
    </location>
</feature>
<dbReference type="Proteomes" id="UP000189229">
    <property type="component" value="Unassembled WGS sequence"/>
</dbReference>
<evidence type="ECO:0000313" key="5">
    <source>
        <dbReference type="Proteomes" id="UP000189229"/>
    </source>
</evidence>
<dbReference type="GO" id="GO:0016787">
    <property type="term" value="F:hydrolase activity"/>
    <property type="evidence" value="ECO:0007669"/>
    <property type="project" value="UniProtKB-KW"/>
</dbReference>
<dbReference type="InterPro" id="IPR032465">
    <property type="entry name" value="ACMSD"/>
</dbReference>
<reference evidence="4 5" key="1">
    <citation type="submission" date="2017-02" db="EMBL/GenBank/DDBJ databases">
        <title>Complete genome sequences of Mycobacterium kansasii strains isolated from rhesus macaques.</title>
        <authorList>
            <person name="Panda A."/>
            <person name="Nagaraj S."/>
            <person name="Zhao X."/>
            <person name="Tettelin H."/>
            <person name="Detolla L.J."/>
        </authorList>
    </citation>
    <scope>NUCLEOTIDE SEQUENCE [LARGE SCALE GENOMIC DNA]</scope>
    <source>
        <strain evidence="4 5">11-3813</strain>
    </source>
</reference>
<name>A0A1V3X041_MYCKA</name>
<keyword evidence="4" id="KW-0378">Hydrolase</keyword>
<dbReference type="InterPro" id="IPR006680">
    <property type="entry name" value="Amidohydro-rel"/>
</dbReference>
<organism evidence="4 5">
    <name type="scientific">Mycobacterium kansasii</name>
    <dbReference type="NCBI Taxonomy" id="1768"/>
    <lineage>
        <taxon>Bacteria</taxon>
        <taxon>Bacillati</taxon>
        <taxon>Actinomycetota</taxon>
        <taxon>Actinomycetes</taxon>
        <taxon>Mycobacteriales</taxon>
        <taxon>Mycobacteriaceae</taxon>
        <taxon>Mycobacterium</taxon>
    </lineage>
</organism>
<gene>
    <name evidence="4" type="ORF">BZL30_5727</name>
</gene>
<sequence length="396" mass="43338">MALLPDPDPRQRQHVVISVDDHVIEPPDMFAGRLPTALADRAPTVVETDDGRQVWRYEGREYPNIGLNAVIGRPRDEWSMEAARFDEMRRGCWDIDARIADMDLAGIWASLNFPSLIAGFAGTVFWKSDDLELGWPCCAPGTTGTSRCGPAPTRSGSSRCSCPGSPTRSWPGGDPPQRRPRVQSGQLSRAARAMRPAQPAHRVWDPFFAACEETDTVVCLHTGSAQWAPIPAFDTPFETITTLFPVNGLVACADMLWSGIPLRFPRLNITLAEGGLGWAAMLGDRADYVLAHSASGREGGSWESDLLPSEVLRRTFWFCSIDDPHAFGALDAIGADRILVESDYPHADSTWPDTQQVVARNVAGLSAEDAARITHRNAARLFRHPLPDDGWLTATG</sequence>
<dbReference type="PANTHER" id="PTHR21240">
    <property type="entry name" value="2-AMINO-3-CARBOXYLMUCONATE-6-SEMIALDEHYDE DECARBOXYLASE"/>
    <property type="match status" value="1"/>
</dbReference>
<accession>A0A1V3X041</accession>
<dbReference type="EMBL" id="MVBM01000005">
    <property type="protein sequence ID" value="OOK72398.1"/>
    <property type="molecule type" value="Genomic_DNA"/>
</dbReference>